<evidence type="ECO:0000256" key="8">
    <source>
        <dbReference type="ARBA" id="ARBA00022989"/>
    </source>
</evidence>
<keyword evidence="9 11" id="KW-0472">Membrane</keyword>
<keyword evidence="6" id="KW-0833">Ubl conjugation pathway</keyword>
<evidence type="ECO:0000256" key="3">
    <source>
        <dbReference type="ARBA" id="ARBA00022692"/>
    </source>
</evidence>
<reference evidence="13" key="2">
    <citation type="submission" date="2021-09" db="EMBL/GenBank/DDBJ databases">
        <authorList>
            <person name="Jia N."/>
            <person name="Wang J."/>
            <person name="Shi W."/>
            <person name="Du L."/>
            <person name="Sun Y."/>
            <person name="Zhan W."/>
            <person name="Jiang J."/>
            <person name="Wang Q."/>
            <person name="Zhang B."/>
            <person name="Ji P."/>
            <person name="Sakyi L.B."/>
            <person name="Cui X."/>
            <person name="Yuan T."/>
            <person name="Jiang B."/>
            <person name="Yang W."/>
            <person name="Lam T.T.-Y."/>
            <person name="Chang Q."/>
            <person name="Ding S."/>
            <person name="Wang X."/>
            <person name="Zhu J."/>
            <person name="Ruan X."/>
            <person name="Zhao L."/>
            <person name="Wei J."/>
            <person name="Que T."/>
            <person name="Du C."/>
            <person name="Cheng J."/>
            <person name="Dai P."/>
            <person name="Han X."/>
            <person name="Huang E."/>
            <person name="Gao Y."/>
            <person name="Liu J."/>
            <person name="Shao H."/>
            <person name="Ye R."/>
            <person name="Li L."/>
            <person name="Wei W."/>
            <person name="Wang X."/>
            <person name="Wang C."/>
            <person name="Huo Q."/>
            <person name="Li W."/>
            <person name="Guo W."/>
            <person name="Chen H."/>
            <person name="Chen S."/>
            <person name="Zhou L."/>
            <person name="Zhou L."/>
            <person name="Ni X."/>
            <person name="Tian J."/>
            <person name="Zhou Y."/>
            <person name="Sheng Y."/>
            <person name="Liu T."/>
            <person name="Pan Y."/>
            <person name="Xia L."/>
            <person name="Li J."/>
            <person name="Zhao F."/>
            <person name="Cao W."/>
        </authorList>
    </citation>
    <scope>NUCLEOTIDE SEQUENCE</scope>
    <source>
        <strain evidence="13">Rsan-2018</strain>
        <tissue evidence="13">Larvae</tissue>
    </source>
</reference>
<keyword evidence="14" id="KW-1185">Reference proteome</keyword>
<dbReference type="SMART" id="SM00744">
    <property type="entry name" value="RINGv"/>
    <property type="match status" value="1"/>
</dbReference>
<dbReference type="Pfam" id="PF12906">
    <property type="entry name" value="RINGv"/>
    <property type="match status" value="1"/>
</dbReference>
<feature type="region of interest" description="Disordered" evidence="10">
    <location>
        <begin position="190"/>
        <end position="218"/>
    </location>
</feature>
<dbReference type="GO" id="GO:0008270">
    <property type="term" value="F:zinc ion binding"/>
    <property type="evidence" value="ECO:0007669"/>
    <property type="project" value="UniProtKB-KW"/>
</dbReference>
<dbReference type="GO" id="GO:0004842">
    <property type="term" value="F:ubiquitin-protein transferase activity"/>
    <property type="evidence" value="ECO:0007669"/>
    <property type="project" value="TreeGrafter"/>
</dbReference>
<dbReference type="EMBL" id="JABSTV010001250">
    <property type="protein sequence ID" value="KAH7955674.1"/>
    <property type="molecule type" value="Genomic_DNA"/>
</dbReference>
<evidence type="ECO:0000259" key="12">
    <source>
        <dbReference type="PROSITE" id="PS51292"/>
    </source>
</evidence>
<keyword evidence="2" id="KW-0808">Transferase</keyword>
<accession>A0A9D4PTV4</accession>
<dbReference type="SUPFAM" id="SSF57850">
    <property type="entry name" value="RING/U-box"/>
    <property type="match status" value="1"/>
</dbReference>
<sequence length="269" mass="29891">MASENNDVNAAESESSAGPEGTHRVCRICFQGANEERGQLVAPCSCKGSIGRTHKSCLERWLRQRHTDQCNVCLARLNIRKTPAPLWKFFRVPEHRMDVMRMAVNLLSCIGDILVLGLAWTYAVKILGSQGWFAYTVTVLVLLFQSLFWLTVEGIRAWTCYEPVRRWREKNASVELLLDASATTAIEFPEPRSRPEGSVCADRGTTSTTPFGTATASPLRPAQSLPAILGSAQGDRTGEPLPLLTPTTPATHIEDRENPDYYKTKRNTL</sequence>
<dbReference type="GO" id="GO:0016020">
    <property type="term" value="C:membrane"/>
    <property type="evidence" value="ECO:0007669"/>
    <property type="project" value="UniProtKB-SubCell"/>
</dbReference>
<dbReference type="Proteomes" id="UP000821837">
    <property type="component" value="Unassembled WGS sequence"/>
</dbReference>
<keyword evidence="4" id="KW-0479">Metal-binding</keyword>
<dbReference type="GO" id="GO:0016567">
    <property type="term" value="P:protein ubiquitination"/>
    <property type="evidence" value="ECO:0007669"/>
    <property type="project" value="TreeGrafter"/>
</dbReference>
<name>A0A9D4PTV4_RHISA</name>
<evidence type="ECO:0000256" key="7">
    <source>
        <dbReference type="ARBA" id="ARBA00022833"/>
    </source>
</evidence>
<feature type="region of interest" description="Disordered" evidence="10">
    <location>
        <begin position="230"/>
        <end position="269"/>
    </location>
</feature>
<feature type="region of interest" description="Disordered" evidence="10">
    <location>
        <begin position="1"/>
        <end position="21"/>
    </location>
</feature>
<evidence type="ECO:0000256" key="6">
    <source>
        <dbReference type="ARBA" id="ARBA00022786"/>
    </source>
</evidence>
<keyword evidence="3 11" id="KW-0812">Transmembrane</keyword>
<evidence type="ECO:0000256" key="2">
    <source>
        <dbReference type="ARBA" id="ARBA00022679"/>
    </source>
</evidence>
<dbReference type="Gene3D" id="3.30.40.10">
    <property type="entry name" value="Zinc/RING finger domain, C3HC4 (zinc finger)"/>
    <property type="match status" value="1"/>
</dbReference>
<dbReference type="VEuPathDB" id="VectorBase:RSAN_056034"/>
<keyword evidence="7" id="KW-0862">Zinc</keyword>
<feature type="compositionally biased region" description="Polar residues" evidence="10">
    <location>
        <begin position="1"/>
        <end position="16"/>
    </location>
</feature>
<dbReference type="AlphaFoldDB" id="A0A9D4PTV4"/>
<dbReference type="InterPro" id="IPR011016">
    <property type="entry name" value="Znf_RING-CH"/>
</dbReference>
<feature type="compositionally biased region" description="Low complexity" evidence="10">
    <location>
        <begin position="204"/>
        <end position="218"/>
    </location>
</feature>
<gene>
    <name evidence="13" type="ORF">HPB52_002846</name>
</gene>
<evidence type="ECO:0000313" key="13">
    <source>
        <dbReference type="EMBL" id="KAH7955674.1"/>
    </source>
</evidence>
<feature type="compositionally biased region" description="Basic and acidic residues" evidence="10">
    <location>
        <begin position="252"/>
        <end position="263"/>
    </location>
</feature>
<evidence type="ECO:0000256" key="4">
    <source>
        <dbReference type="ARBA" id="ARBA00022723"/>
    </source>
</evidence>
<keyword evidence="8 11" id="KW-1133">Transmembrane helix</keyword>
<feature type="domain" description="RING-CH-type" evidence="12">
    <location>
        <begin position="18"/>
        <end position="80"/>
    </location>
</feature>
<feature type="compositionally biased region" description="Low complexity" evidence="10">
    <location>
        <begin position="240"/>
        <end position="249"/>
    </location>
</feature>
<evidence type="ECO:0000256" key="11">
    <source>
        <dbReference type="SAM" id="Phobius"/>
    </source>
</evidence>
<dbReference type="PANTHER" id="PTHR46065">
    <property type="entry name" value="E3 UBIQUITIN-PROTEIN LIGASE MARCH 2/3 FAMILY MEMBER"/>
    <property type="match status" value="1"/>
</dbReference>
<protein>
    <recommendedName>
        <fullName evidence="12">RING-CH-type domain-containing protein</fullName>
    </recommendedName>
</protein>
<dbReference type="PANTHER" id="PTHR46065:SF3">
    <property type="entry name" value="FI20425P1"/>
    <property type="match status" value="1"/>
</dbReference>
<comment type="caution">
    <text evidence="13">The sequence shown here is derived from an EMBL/GenBank/DDBJ whole genome shotgun (WGS) entry which is preliminary data.</text>
</comment>
<reference evidence="13" key="1">
    <citation type="journal article" date="2020" name="Cell">
        <title>Large-Scale Comparative Analyses of Tick Genomes Elucidate Their Genetic Diversity and Vector Capacities.</title>
        <authorList>
            <consortium name="Tick Genome and Microbiome Consortium (TIGMIC)"/>
            <person name="Jia N."/>
            <person name="Wang J."/>
            <person name="Shi W."/>
            <person name="Du L."/>
            <person name="Sun Y."/>
            <person name="Zhan W."/>
            <person name="Jiang J.F."/>
            <person name="Wang Q."/>
            <person name="Zhang B."/>
            <person name="Ji P."/>
            <person name="Bell-Sakyi L."/>
            <person name="Cui X.M."/>
            <person name="Yuan T.T."/>
            <person name="Jiang B.G."/>
            <person name="Yang W.F."/>
            <person name="Lam T.T."/>
            <person name="Chang Q.C."/>
            <person name="Ding S.J."/>
            <person name="Wang X.J."/>
            <person name="Zhu J.G."/>
            <person name="Ruan X.D."/>
            <person name="Zhao L."/>
            <person name="Wei J.T."/>
            <person name="Ye R.Z."/>
            <person name="Que T.C."/>
            <person name="Du C.H."/>
            <person name="Zhou Y.H."/>
            <person name="Cheng J.X."/>
            <person name="Dai P.F."/>
            <person name="Guo W.B."/>
            <person name="Han X.H."/>
            <person name="Huang E.J."/>
            <person name="Li L.F."/>
            <person name="Wei W."/>
            <person name="Gao Y.C."/>
            <person name="Liu J.Z."/>
            <person name="Shao H.Z."/>
            <person name="Wang X."/>
            <person name="Wang C.C."/>
            <person name="Yang T.C."/>
            <person name="Huo Q.B."/>
            <person name="Li W."/>
            <person name="Chen H.Y."/>
            <person name="Chen S.E."/>
            <person name="Zhou L.G."/>
            <person name="Ni X.B."/>
            <person name="Tian J.H."/>
            <person name="Sheng Y."/>
            <person name="Liu T."/>
            <person name="Pan Y.S."/>
            <person name="Xia L.Y."/>
            <person name="Li J."/>
            <person name="Zhao F."/>
            <person name="Cao W.C."/>
        </authorList>
    </citation>
    <scope>NUCLEOTIDE SEQUENCE</scope>
    <source>
        <strain evidence="13">Rsan-2018</strain>
    </source>
</reference>
<organism evidence="13 14">
    <name type="scientific">Rhipicephalus sanguineus</name>
    <name type="common">Brown dog tick</name>
    <name type="synonym">Ixodes sanguineus</name>
    <dbReference type="NCBI Taxonomy" id="34632"/>
    <lineage>
        <taxon>Eukaryota</taxon>
        <taxon>Metazoa</taxon>
        <taxon>Ecdysozoa</taxon>
        <taxon>Arthropoda</taxon>
        <taxon>Chelicerata</taxon>
        <taxon>Arachnida</taxon>
        <taxon>Acari</taxon>
        <taxon>Parasitiformes</taxon>
        <taxon>Ixodida</taxon>
        <taxon>Ixodoidea</taxon>
        <taxon>Ixodidae</taxon>
        <taxon>Rhipicephalinae</taxon>
        <taxon>Rhipicephalus</taxon>
        <taxon>Rhipicephalus</taxon>
    </lineage>
</organism>
<evidence type="ECO:0000256" key="9">
    <source>
        <dbReference type="ARBA" id="ARBA00023136"/>
    </source>
</evidence>
<evidence type="ECO:0000313" key="14">
    <source>
        <dbReference type="Proteomes" id="UP000821837"/>
    </source>
</evidence>
<evidence type="ECO:0000256" key="1">
    <source>
        <dbReference type="ARBA" id="ARBA00004141"/>
    </source>
</evidence>
<dbReference type="PROSITE" id="PS51292">
    <property type="entry name" value="ZF_RING_CH"/>
    <property type="match status" value="1"/>
</dbReference>
<keyword evidence="5" id="KW-0863">Zinc-finger</keyword>
<evidence type="ECO:0000256" key="5">
    <source>
        <dbReference type="ARBA" id="ARBA00022771"/>
    </source>
</evidence>
<feature type="transmembrane region" description="Helical" evidence="11">
    <location>
        <begin position="132"/>
        <end position="152"/>
    </location>
</feature>
<dbReference type="InterPro" id="IPR013083">
    <property type="entry name" value="Znf_RING/FYVE/PHD"/>
</dbReference>
<comment type="subcellular location">
    <subcellularLocation>
        <location evidence="1">Membrane</location>
        <topology evidence="1">Multi-pass membrane protein</topology>
    </subcellularLocation>
</comment>
<feature type="transmembrane region" description="Helical" evidence="11">
    <location>
        <begin position="99"/>
        <end position="120"/>
    </location>
</feature>
<proteinExistence type="predicted"/>
<evidence type="ECO:0000256" key="10">
    <source>
        <dbReference type="SAM" id="MobiDB-lite"/>
    </source>
</evidence>